<evidence type="ECO:0000313" key="1">
    <source>
        <dbReference type="EMBL" id="GEZ67581.1"/>
    </source>
</evidence>
<reference evidence="1" key="1">
    <citation type="journal article" date="2019" name="Sci. Rep.">
        <title>Draft genome of Tanacetum cinerariifolium, the natural source of mosquito coil.</title>
        <authorList>
            <person name="Yamashiro T."/>
            <person name="Shiraishi A."/>
            <person name="Satake H."/>
            <person name="Nakayama K."/>
        </authorList>
    </citation>
    <scope>NUCLEOTIDE SEQUENCE</scope>
</reference>
<name>A0A699IJG1_TANCI</name>
<proteinExistence type="predicted"/>
<dbReference type="AlphaFoldDB" id="A0A699IJG1"/>
<gene>
    <name evidence="1" type="ORF">Tci_539554</name>
</gene>
<organism evidence="1">
    <name type="scientific">Tanacetum cinerariifolium</name>
    <name type="common">Dalmatian daisy</name>
    <name type="synonym">Chrysanthemum cinerariifolium</name>
    <dbReference type="NCBI Taxonomy" id="118510"/>
    <lineage>
        <taxon>Eukaryota</taxon>
        <taxon>Viridiplantae</taxon>
        <taxon>Streptophyta</taxon>
        <taxon>Embryophyta</taxon>
        <taxon>Tracheophyta</taxon>
        <taxon>Spermatophyta</taxon>
        <taxon>Magnoliopsida</taxon>
        <taxon>eudicotyledons</taxon>
        <taxon>Gunneridae</taxon>
        <taxon>Pentapetalae</taxon>
        <taxon>asterids</taxon>
        <taxon>campanulids</taxon>
        <taxon>Asterales</taxon>
        <taxon>Asteraceae</taxon>
        <taxon>Asteroideae</taxon>
        <taxon>Anthemideae</taxon>
        <taxon>Anthemidinae</taxon>
        <taxon>Tanacetum</taxon>
    </lineage>
</organism>
<evidence type="ECO:0008006" key="2">
    <source>
        <dbReference type="Google" id="ProtNLM"/>
    </source>
</evidence>
<feature type="non-terminal residue" evidence="1">
    <location>
        <position position="1"/>
    </location>
</feature>
<accession>A0A699IJG1</accession>
<sequence>HAQPEDTHELLRKLLEDFQIINEELAEYISSLSWNSLTFYNDDDDEYSIQYREYLENFNAITPDLPTEEPNNSLSIRDEHLSTISETESNEVIKSSVEILVPIPSESEAIFDDTCDVSFYDNSPPLDVLTNNFELFFNFNDDCTSNDDDYFEDIDYVKASPLDYELVSLEEVQDDIFREKLLNINLIIAKIETLNDNSSFDCVLKSPSLFPILIEDSDFFFEKFDTSFSYSNNSLPEFETFSDHTEETSSGSTTTYADNSLLEYDLFLFEIKPDQGELSRVVMETIFGESHIHVPNVLPIHPTLLLDSDFIPSDDSFGSDLEVSFPFGTRDKIFDPGIFFEVQSKIFLSRDTFSPTYVSLLFEDRYYLSFTYVIQTFLLYFTYPMESPLLLSSGSEDVIFDPSIFVFHFSSLEPVAFKCPMEVCSYTCFVPNNTMILGESS</sequence>
<comment type="caution">
    <text evidence="1">The sequence shown here is derived from an EMBL/GenBank/DDBJ whole genome shotgun (WGS) entry which is preliminary data.</text>
</comment>
<dbReference type="EMBL" id="BKCJ010308670">
    <property type="protein sequence ID" value="GEZ67581.1"/>
    <property type="molecule type" value="Genomic_DNA"/>
</dbReference>
<protein>
    <recommendedName>
        <fullName evidence="2">Reverse transcriptase domain-containing protein</fullName>
    </recommendedName>
</protein>